<gene>
    <name evidence="4" type="ORF">DD237_000954</name>
    <name evidence="3" type="ORF">DD238_001622</name>
</gene>
<sequence>MQLVQFLLVILVLLLKTTNSFVTTDNDGAESKSPPVIDFTNLRGSQAWTGVPTRKEERNGGGAHIGGYAVSNNPVTSTEPQGPVATNTRFEGKGVLQKFVNWLDKTFGDKKKKKSYLESTSSLDSE</sequence>
<dbReference type="Proteomes" id="UP000282087">
    <property type="component" value="Unassembled WGS sequence"/>
</dbReference>
<dbReference type="EMBL" id="QLLG01000181">
    <property type="protein sequence ID" value="RMX66973.1"/>
    <property type="molecule type" value="Genomic_DNA"/>
</dbReference>
<dbReference type="VEuPathDB" id="FungiDB:DD237_000954"/>
<feature type="region of interest" description="Disordered" evidence="1">
    <location>
        <begin position="52"/>
        <end position="87"/>
    </location>
</feature>
<accession>A0A3M6VLE5</accession>
<dbReference type="AlphaFoldDB" id="A0A3M6VLE5"/>
<dbReference type="EMBL" id="QKXF01000332">
    <property type="protein sequence ID" value="RQM12438.1"/>
    <property type="molecule type" value="Genomic_DNA"/>
</dbReference>
<reference evidence="5 6" key="1">
    <citation type="submission" date="2018-06" db="EMBL/GenBank/DDBJ databases">
        <title>Comparative genomics of downy mildews reveals potential adaptations to biotrophy.</title>
        <authorList>
            <person name="Fletcher K."/>
            <person name="Klosterman S.J."/>
            <person name="Derevnina L."/>
            <person name="Martin F."/>
            <person name="Koike S."/>
            <person name="Reyes Chin-Wo S."/>
            <person name="Mou B."/>
            <person name="Michelmore R."/>
        </authorList>
    </citation>
    <scope>NUCLEOTIDE SEQUENCE [LARGE SCALE GENOMIC DNA]</scope>
    <source>
        <strain evidence="4 6">R13</strain>
        <strain evidence="3 5">R14</strain>
    </source>
</reference>
<evidence type="ECO:0000256" key="1">
    <source>
        <dbReference type="SAM" id="MobiDB-lite"/>
    </source>
</evidence>
<dbReference type="Proteomes" id="UP000286097">
    <property type="component" value="Unassembled WGS sequence"/>
</dbReference>
<proteinExistence type="predicted"/>
<feature type="compositionally biased region" description="Polar residues" evidence="1">
    <location>
        <begin position="70"/>
        <end position="87"/>
    </location>
</feature>
<evidence type="ECO:0000313" key="4">
    <source>
        <dbReference type="EMBL" id="RQM12438.1"/>
    </source>
</evidence>
<comment type="caution">
    <text evidence="3">The sequence shown here is derived from an EMBL/GenBank/DDBJ whole genome shotgun (WGS) entry which is preliminary data.</text>
</comment>
<organism evidence="3 5">
    <name type="scientific">Peronospora effusa</name>
    <dbReference type="NCBI Taxonomy" id="542832"/>
    <lineage>
        <taxon>Eukaryota</taxon>
        <taxon>Sar</taxon>
        <taxon>Stramenopiles</taxon>
        <taxon>Oomycota</taxon>
        <taxon>Peronosporomycetes</taxon>
        <taxon>Peronosporales</taxon>
        <taxon>Peronosporaceae</taxon>
        <taxon>Peronospora</taxon>
    </lineage>
</organism>
<feature type="chain" id="PRO_5033800914" description="RxLR effector protein" evidence="2">
    <location>
        <begin position="21"/>
        <end position="126"/>
    </location>
</feature>
<evidence type="ECO:0000313" key="3">
    <source>
        <dbReference type="EMBL" id="RMX66973.1"/>
    </source>
</evidence>
<evidence type="ECO:0008006" key="7">
    <source>
        <dbReference type="Google" id="ProtNLM"/>
    </source>
</evidence>
<evidence type="ECO:0000313" key="5">
    <source>
        <dbReference type="Proteomes" id="UP000282087"/>
    </source>
</evidence>
<keyword evidence="2" id="KW-0732">Signal</keyword>
<feature type="signal peptide" evidence="2">
    <location>
        <begin position="1"/>
        <end position="20"/>
    </location>
</feature>
<evidence type="ECO:0000256" key="2">
    <source>
        <dbReference type="SAM" id="SignalP"/>
    </source>
</evidence>
<name>A0A3M6VLE5_9STRA</name>
<evidence type="ECO:0000313" key="6">
    <source>
        <dbReference type="Proteomes" id="UP000286097"/>
    </source>
</evidence>
<keyword evidence="5" id="KW-1185">Reference proteome</keyword>
<protein>
    <recommendedName>
        <fullName evidence="7">RxLR effector protein</fullName>
    </recommendedName>
</protein>